<keyword evidence="3" id="KW-1185">Reference proteome</keyword>
<dbReference type="Proteomes" id="UP000480854">
    <property type="component" value="Unassembled WGS sequence"/>
</dbReference>
<name>A0A9W7KQI4_9PROT</name>
<feature type="region of interest" description="Disordered" evidence="1">
    <location>
        <begin position="1"/>
        <end position="35"/>
    </location>
</feature>
<evidence type="ECO:0000313" key="3">
    <source>
        <dbReference type="Proteomes" id="UP000480854"/>
    </source>
</evidence>
<dbReference type="AlphaFoldDB" id="A0A9W7KQI4"/>
<comment type="caution">
    <text evidence="2">The sequence shown here is derived from an EMBL/GenBank/DDBJ whole genome shotgun (WGS) entry which is preliminary data.</text>
</comment>
<accession>A0A9W7KQI4</accession>
<dbReference type="EMBL" id="QOKW01000022">
    <property type="protein sequence ID" value="KAA0677655.1"/>
    <property type="molecule type" value="Genomic_DNA"/>
</dbReference>
<dbReference type="RefSeq" id="WP_149471124.1">
    <property type="nucleotide sequence ID" value="NZ_QOKW01000022.1"/>
</dbReference>
<evidence type="ECO:0000313" key="2">
    <source>
        <dbReference type="EMBL" id="KAA0677655.1"/>
    </source>
</evidence>
<feature type="compositionally biased region" description="Basic and acidic residues" evidence="1">
    <location>
        <begin position="1"/>
        <end position="17"/>
    </location>
</feature>
<proteinExistence type="predicted"/>
<protein>
    <submittedName>
        <fullName evidence="2">Uncharacterized protein</fullName>
    </submittedName>
</protein>
<organism evidence="2 3">
    <name type="scientific">Roseomonas genomospecies 6</name>
    <dbReference type="NCBI Taxonomy" id="214106"/>
    <lineage>
        <taxon>Bacteria</taxon>
        <taxon>Pseudomonadati</taxon>
        <taxon>Pseudomonadota</taxon>
        <taxon>Alphaproteobacteria</taxon>
        <taxon>Acetobacterales</taxon>
        <taxon>Roseomonadaceae</taxon>
        <taxon>Roseomonas</taxon>
    </lineage>
</organism>
<evidence type="ECO:0000256" key="1">
    <source>
        <dbReference type="SAM" id="MobiDB-lite"/>
    </source>
</evidence>
<reference evidence="2 3" key="1">
    <citation type="submission" date="2018-07" db="EMBL/GenBank/DDBJ databases">
        <title>Genome sequence of Azospirillum sp. ATCC 49961.</title>
        <authorList>
            <person name="Sant'Anna F.H."/>
            <person name="Baldani J.I."/>
            <person name="Zilli J.E."/>
            <person name="Reis V.M."/>
            <person name="Hartmann A."/>
            <person name="Cruz L."/>
            <person name="de Souza E.M."/>
            <person name="de Oliveira Pedrosa F."/>
            <person name="Passaglia L.M.P."/>
        </authorList>
    </citation>
    <scope>NUCLEOTIDE SEQUENCE [LARGE SCALE GENOMIC DNA]</scope>
    <source>
        <strain evidence="2 3">ATCC 49961</strain>
    </source>
</reference>
<gene>
    <name evidence="2" type="ORF">DS843_22720</name>
</gene>
<sequence length="240" mass="25246">MDPKMNMREPERKREMRPQAPNTTQAEGERSGSGMAKKIGGLVATIALVAGIGYGAMQSMAPATSAAPSPVPGLTTTVGDGPMWTAAIAQSDNQLSDKDWQTRKDEYASKKAQVLSKLDVIPVSVALPYIDQTVQEPAKREEMKKAVLDGKVQMKALGFWDDVVVDGDVIQVSANGMAVQVALVNRVQYVMIPVGGGQTVVTVTGVIDGGGGVTQGIMTPGGVMPAPYLEEGQSLTFAVQ</sequence>